<dbReference type="EMBL" id="BAAAUG010000069">
    <property type="protein sequence ID" value="GAA3112980.1"/>
    <property type="molecule type" value="Genomic_DNA"/>
</dbReference>
<evidence type="ECO:0000256" key="1">
    <source>
        <dbReference type="SAM" id="MobiDB-lite"/>
    </source>
</evidence>
<evidence type="ECO:0000313" key="2">
    <source>
        <dbReference type="EMBL" id="GAA3112980.1"/>
    </source>
</evidence>
<protein>
    <submittedName>
        <fullName evidence="2">Uncharacterized protein</fullName>
    </submittedName>
</protein>
<dbReference type="Proteomes" id="UP001501637">
    <property type="component" value="Unassembled WGS sequence"/>
</dbReference>
<name>A0ABP6MJ09_9ACTN</name>
<sequence length="171" mass="16250">MVTRTMVECAGELCAVVESEAGPSASLGRVGGDRRRELDAEGLAGQDSGDGDGDGDDVRVGVGVGVGEGDDGACGRAEAGDGVGADGGGFEAGAGDRDGDGDGESVGGTGDPSGAAVRAGDAAGRAAAWAASAGTGEGDVAELPADTPKPSLRVSDFRNGAPGFPGDTVSP</sequence>
<evidence type="ECO:0000313" key="3">
    <source>
        <dbReference type="Proteomes" id="UP001501637"/>
    </source>
</evidence>
<keyword evidence="3" id="KW-1185">Reference proteome</keyword>
<feature type="compositionally biased region" description="Low complexity" evidence="1">
    <location>
        <begin position="114"/>
        <end position="134"/>
    </location>
</feature>
<comment type="caution">
    <text evidence="2">The sequence shown here is derived from an EMBL/GenBank/DDBJ whole genome shotgun (WGS) entry which is preliminary data.</text>
</comment>
<accession>A0ABP6MJ09</accession>
<gene>
    <name evidence="2" type="ORF">GCM10010449_39050</name>
</gene>
<organism evidence="2 3">
    <name type="scientific">Streptomyces rectiviolaceus</name>
    <dbReference type="NCBI Taxonomy" id="332591"/>
    <lineage>
        <taxon>Bacteria</taxon>
        <taxon>Bacillati</taxon>
        <taxon>Actinomycetota</taxon>
        <taxon>Actinomycetes</taxon>
        <taxon>Kitasatosporales</taxon>
        <taxon>Streptomycetaceae</taxon>
        <taxon>Streptomyces</taxon>
    </lineage>
</organism>
<feature type="compositionally biased region" description="Gly residues" evidence="1">
    <location>
        <begin position="81"/>
        <end position="92"/>
    </location>
</feature>
<reference evidence="3" key="1">
    <citation type="journal article" date="2019" name="Int. J. Syst. Evol. Microbiol.">
        <title>The Global Catalogue of Microorganisms (GCM) 10K type strain sequencing project: providing services to taxonomists for standard genome sequencing and annotation.</title>
        <authorList>
            <consortium name="The Broad Institute Genomics Platform"/>
            <consortium name="The Broad Institute Genome Sequencing Center for Infectious Disease"/>
            <person name="Wu L."/>
            <person name="Ma J."/>
        </authorList>
    </citation>
    <scope>NUCLEOTIDE SEQUENCE [LARGE SCALE GENOMIC DNA]</scope>
    <source>
        <strain evidence="3">JCM 9092</strain>
    </source>
</reference>
<feature type="region of interest" description="Disordered" evidence="1">
    <location>
        <begin position="20"/>
        <end position="171"/>
    </location>
</feature>
<proteinExistence type="predicted"/>